<dbReference type="InterPro" id="IPR021109">
    <property type="entry name" value="Peptidase_aspartic_dom_sf"/>
</dbReference>
<evidence type="ECO:0000259" key="2">
    <source>
        <dbReference type="PROSITE" id="PS51767"/>
    </source>
</evidence>
<gene>
    <name evidence="3" type="ORF">FIBSPDRAFT_949294</name>
</gene>
<dbReference type="InterPro" id="IPR033121">
    <property type="entry name" value="PEPTIDASE_A1"/>
</dbReference>
<organism evidence="3 4">
    <name type="scientific">Athelia psychrophila</name>
    <dbReference type="NCBI Taxonomy" id="1759441"/>
    <lineage>
        <taxon>Eukaryota</taxon>
        <taxon>Fungi</taxon>
        <taxon>Dikarya</taxon>
        <taxon>Basidiomycota</taxon>
        <taxon>Agaricomycotina</taxon>
        <taxon>Agaricomycetes</taxon>
        <taxon>Agaricomycetidae</taxon>
        <taxon>Atheliales</taxon>
        <taxon>Atheliaceae</taxon>
        <taxon>Athelia</taxon>
    </lineage>
</organism>
<reference evidence="3 4" key="1">
    <citation type="journal article" date="2016" name="Mol. Biol. Evol.">
        <title>Comparative Genomics of Early-Diverging Mushroom-Forming Fungi Provides Insights into the Origins of Lignocellulose Decay Capabilities.</title>
        <authorList>
            <person name="Nagy L.G."/>
            <person name="Riley R."/>
            <person name="Tritt A."/>
            <person name="Adam C."/>
            <person name="Daum C."/>
            <person name="Floudas D."/>
            <person name="Sun H."/>
            <person name="Yadav J.S."/>
            <person name="Pangilinan J."/>
            <person name="Larsson K.H."/>
            <person name="Matsuura K."/>
            <person name="Barry K."/>
            <person name="Labutti K."/>
            <person name="Kuo R."/>
            <person name="Ohm R.A."/>
            <person name="Bhattacharya S.S."/>
            <person name="Shirouzu T."/>
            <person name="Yoshinaga Y."/>
            <person name="Martin F.M."/>
            <person name="Grigoriev I.V."/>
            <person name="Hibbett D.S."/>
        </authorList>
    </citation>
    <scope>NUCLEOTIDE SEQUENCE [LARGE SCALE GENOMIC DNA]</scope>
    <source>
        <strain evidence="3 4">CBS 109695</strain>
    </source>
</reference>
<dbReference type="Proteomes" id="UP000076532">
    <property type="component" value="Unassembled WGS sequence"/>
</dbReference>
<keyword evidence="1" id="KW-0472">Membrane</keyword>
<dbReference type="AlphaFoldDB" id="A0A166PSR1"/>
<dbReference type="OrthoDB" id="2747330at2759"/>
<sequence>MSIRGDSESLCQSAFVDKEPSQPRFRLRIICENESPSDLSLKTQTAVITTSINGQQQRKPGEKWKAEEVHTLPANNLKIWTAPATLAPIVLGAVLLLAGAINEVYTKRSPKSSSAKTVEHAMWNISYSDGSSASGNIYADVVTIGNVSIPRQAVELAETLSSSFQQNDGSDGLLGLAWPVLNTITPEAQATLVENITWHE</sequence>
<feature type="domain" description="Peptidase A1" evidence="2">
    <location>
        <begin position="80"/>
        <end position="200"/>
    </location>
</feature>
<keyword evidence="1" id="KW-1133">Transmembrane helix</keyword>
<dbReference type="SUPFAM" id="SSF50630">
    <property type="entry name" value="Acid proteases"/>
    <property type="match status" value="1"/>
</dbReference>
<dbReference type="Pfam" id="PF00026">
    <property type="entry name" value="Asp"/>
    <property type="match status" value="1"/>
</dbReference>
<keyword evidence="4" id="KW-1185">Reference proteome</keyword>
<evidence type="ECO:0000313" key="3">
    <source>
        <dbReference type="EMBL" id="KZP26408.1"/>
    </source>
</evidence>
<dbReference type="Gene3D" id="2.40.70.10">
    <property type="entry name" value="Acid Proteases"/>
    <property type="match status" value="1"/>
</dbReference>
<dbReference type="PROSITE" id="PS51767">
    <property type="entry name" value="PEPTIDASE_A1"/>
    <property type="match status" value="1"/>
</dbReference>
<keyword evidence="1" id="KW-0812">Transmembrane</keyword>
<evidence type="ECO:0000313" key="4">
    <source>
        <dbReference type="Proteomes" id="UP000076532"/>
    </source>
</evidence>
<protein>
    <submittedName>
        <fullName evidence="3">Asp-domain-containing protein</fullName>
    </submittedName>
</protein>
<accession>A0A166PSR1</accession>
<dbReference type="STRING" id="436010.A0A166PSR1"/>
<proteinExistence type="predicted"/>
<dbReference type="EMBL" id="KV417514">
    <property type="protein sequence ID" value="KZP26408.1"/>
    <property type="molecule type" value="Genomic_DNA"/>
</dbReference>
<name>A0A166PSR1_9AGAM</name>
<evidence type="ECO:0000256" key="1">
    <source>
        <dbReference type="SAM" id="Phobius"/>
    </source>
</evidence>
<feature type="transmembrane region" description="Helical" evidence="1">
    <location>
        <begin position="79"/>
        <end position="101"/>
    </location>
</feature>